<organism evidence="2 3">
    <name type="scientific">Lupinus luteus</name>
    <name type="common">European yellow lupine</name>
    <dbReference type="NCBI Taxonomy" id="3873"/>
    <lineage>
        <taxon>Eukaryota</taxon>
        <taxon>Viridiplantae</taxon>
        <taxon>Streptophyta</taxon>
        <taxon>Embryophyta</taxon>
        <taxon>Tracheophyta</taxon>
        <taxon>Spermatophyta</taxon>
        <taxon>Magnoliopsida</taxon>
        <taxon>eudicotyledons</taxon>
        <taxon>Gunneridae</taxon>
        <taxon>Pentapetalae</taxon>
        <taxon>rosids</taxon>
        <taxon>fabids</taxon>
        <taxon>Fabales</taxon>
        <taxon>Fabaceae</taxon>
        <taxon>Papilionoideae</taxon>
        <taxon>50 kb inversion clade</taxon>
        <taxon>genistoids sensu lato</taxon>
        <taxon>core genistoids</taxon>
        <taxon>Genisteae</taxon>
        <taxon>Lupinus</taxon>
    </lineage>
</organism>
<protein>
    <recommendedName>
        <fullName evidence="4">PLC-like phosphodiesterases superfamily protein</fullName>
    </recommendedName>
</protein>
<reference evidence="2 3" key="1">
    <citation type="submission" date="2024-03" db="EMBL/GenBank/DDBJ databases">
        <authorList>
            <person name="Martinez-Hernandez J."/>
        </authorList>
    </citation>
    <scope>NUCLEOTIDE SEQUENCE [LARGE SCALE GENOMIC DNA]</scope>
</reference>
<evidence type="ECO:0000313" key="3">
    <source>
        <dbReference type="Proteomes" id="UP001497480"/>
    </source>
</evidence>
<dbReference type="PROSITE" id="PS50007">
    <property type="entry name" value="PIPLC_X_DOMAIN"/>
    <property type="match status" value="1"/>
</dbReference>
<feature type="signal peptide" evidence="1">
    <location>
        <begin position="1"/>
        <end position="20"/>
    </location>
</feature>
<gene>
    <name evidence="2" type="ORF">LLUT_LOCUS16311</name>
</gene>
<name>A0AAV1X2M3_LUPLU</name>
<evidence type="ECO:0000256" key="1">
    <source>
        <dbReference type="SAM" id="SignalP"/>
    </source>
</evidence>
<dbReference type="EMBL" id="CAXHTB010000011">
    <property type="protein sequence ID" value="CAL0315251.1"/>
    <property type="molecule type" value="Genomic_DNA"/>
</dbReference>
<dbReference type="SUPFAM" id="SSF51695">
    <property type="entry name" value="PLC-like phosphodiesterases"/>
    <property type="match status" value="1"/>
</dbReference>
<dbReference type="Pfam" id="PF26178">
    <property type="entry name" value="PI-PLC_cat"/>
    <property type="match status" value="1"/>
</dbReference>
<dbReference type="InterPro" id="IPR017946">
    <property type="entry name" value="PLC-like_Pdiesterase_TIM-brl"/>
</dbReference>
<dbReference type="Gene3D" id="3.20.20.190">
    <property type="entry name" value="Phosphatidylinositol (PI) phosphodiesterase"/>
    <property type="match status" value="1"/>
</dbReference>
<dbReference type="InterPro" id="IPR051057">
    <property type="entry name" value="PI-PLC_domain"/>
</dbReference>
<dbReference type="AlphaFoldDB" id="A0AAV1X2M3"/>
<dbReference type="PANTHER" id="PTHR13593:SF51">
    <property type="entry name" value="F21F23.12 PROTEIN"/>
    <property type="match status" value="1"/>
</dbReference>
<dbReference type="GO" id="GO:0006629">
    <property type="term" value="P:lipid metabolic process"/>
    <property type="evidence" value="ECO:0007669"/>
    <property type="project" value="InterPro"/>
</dbReference>
<dbReference type="Proteomes" id="UP001497480">
    <property type="component" value="Unassembled WGS sequence"/>
</dbReference>
<sequence length="351" mass="39167">MGSLLFIVSVILSSVAVAVSSPNGGSEFLENCSSNVDCAAELLLFEKCTRSTVTNPFKIVNASLPFNKYAFLTTHNSYAIGSGPFLQGSPRLTPISQEDSITEQLKNGVRALMFDTYDYKGEVWMCHSFKGKCHEYTAFKPAINYLNEVQAFLSSNPSEIVTLILEDYVQTPKRLTEVFTEAGLMKYWFPVSRMPKDGRNWPLVRDMIRKNQRLVVFGSMEEKEKSEGIAYQWNYMVENKYGHGGLVKGQCSQRKESSPLNDKTKSLVLVNHFQTVSLKAFTAKGNSKDIMDMLSTCYDAAGNRWANFVAVDFYKRCQGGGAFEAIDKLNGRLMCGSDELQACAVSLFTSL</sequence>
<dbReference type="CDD" id="cd08588">
    <property type="entry name" value="PI-PLCc_At5g67130_like"/>
    <property type="match status" value="1"/>
</dbReference>
<keyword evidence="3" id="KW-1185">Reference proteome</keyword>
<evidence type="ECO:0000313" key="2">
    <source>
        <dbReference type="EMBL" id="CAL0315251.1"/>
    </source>
</evidence>
<evidence type="ECO:0008006" key="4">
    <source>
        <dbReference type="Google" id="ProtNLM"/>
    </source>
</evidence>
<feature type="chain" id="PRO_5043505844" description="PLC-like phosphodiesterases superfamily protein" evidence="1">
    <location>
        <begin position="21"/>
        <end position="351"/>
    </location>
</feature>
<dbReference type="GO" id="GO:0008081">
    <property type="term" value="F:phosphoric diester hydrolase activity"/>
    <property type="evidence" value="ECO:0007669"/>
    <property type="project" value="InterPro"/>
</dbReference>
<dbReference type="PANTHER" id="PTHR13593">
    <property type="match status" value="1"/>
</dbReference>
<comment type="caution">
    <text evidence="2">The sequence shown here is derived from an EMBL/GenBank/DDBJ whole genome shotgun (WGS) entry which is preliminary data.</text>
</comment>
<accession>A0AAV1X2M3</accession>
<keyword evidence="1" id="KW-0732">Signal</keyword>
<proteinExistence type="predicted"/>